<evidence type="ECO:0000313" key="8">
    <source>
        <dbReference type="EMBL" id="KEJ92470.1"/>
    </source>
</evidence>
<dbReference type="InterPro" id="IPR018063">
    <property type="entry name" value="SAM_MeTrfase_RsmI_CS"/>
</dbReference>
<dbReference type="Gene3D" id="3.30.950.10">
    <property type="entry name" value="Methyltransferase, Cobalt-precorrin-4 Transmethylase, Domain 2"/>
    <property type="match status" value="1"/>
</dbReference>
<proteinExistence type="inferred from homology"/>
<dbReference type="FunFam" id="3.30.950.10:FF:000002">
    <property type="entry name" value="Ribosomal RNA small subunit methyltransferase I"/>
    <property type="match status" value="1"/>
</dbReference>
<evidence type="ECO:0000256" key="3">
    <source>
        <dbReference type="ARBA" id="ARBA00022603"/>
    </source>
</evidence>
<dbReference type="CDD" id="cd11648">
    <property type="entry name" value="RsmI"/>
    <property type="match status" value="1"/>
</dbReference>
<keyword evidence="3 6" id="KW-0489">Methyltransferase</keyword>
<dbReference type="Pfam" id="PF00590">
    <property type="entry name" value="TP_methylase"/>
    <property type="match status" value="1"/>
</dbReference>
<dbReference type="FunFam" id="3.40.1010.10:FF:000007">
    <property type="entry name" value="Ribosomal RNA small subunit methyltransferase I"/>
    <property type="match status" value="1"/>
</dbReference>
<accession>A0A073ISF3</accession>
<dbReference type="GO" id="GO:0005737">
    <property type="term" value="C:cytoplasm"/>
    <property type="evidence" value="ECO:0007669"/>
    <property type="project" value="UniProtKB-SubCell"/>
</dbReference>
<evidence type="ECO:0000256" key="2">
    <source>
        <dbReference type="ARBA" id="ARBA00022552"/>
    </source>
</evidence>
<dbReference type="InterPro" id="IPR000878">
    <property type="entry name" value="4pyrrol_Mease"/>
</dbReference>
<name>A0A073ISF3_9BACT</name>
<dbReference type="Proteomes" id="UP000027665">
    <property type="component" value="Unassembled WGS sequence"/>
</dbReference>
<comment type="caution">
    <text evidence="8">The sequence shown here is derived from an EMBL/GenBank/DDBJ whole genome shotgun (WGS) entry which is preliminary data.</text>
</comment>
<evidence type="ECO:0000313" key="9">
    <source>
        <dbReference type="Proteomes" id="UP000027665"/>
    </source>
</evidence>
<keyword evidence="4 6" id="KW-0808">Transferase</keyword>
<comment type="similarity">
    <text evidence="6">Belongs to the methyltransferase superfamily. RsmI family.</text>
</comment>
<dbReference type="PIRSF" id="PIRSF005917">
    <property type="entry name" value="MTase_YraL"/>
    <property type="match status" value="1"/>
</dbReference>
<evidence type="ECO:0000256" key="4">
    <source>
        <dbReference type="ARBA" id="ARBA00022679"/>
    </source>
</evidence>
<dbReference type="InterPro" id="IPR014776">
    <property type="entry name" value="4pyrrole_Mease_sub2"/>
</dbReference>
<sequence>MPLVIVPTPIGNLEDITLRALRELRAADVIACEDTRRTLRLLNHFDIKKELLSCHEHNERRRVDTICALLAEGKRVALVSDAGTPGLSDPGAAAAREAAARGFEVDVLPGANALLPALLLSGASMESFFFAGFLKGKSGEKRKKLEEISQLPDTLVFYVAPHRLTEELAFIASVLGDRRAALVREISKVHQETIRGTLLGICDTMPQEKIRGEFVCVVEGAEGKTMEEASWREEAAAMAQSGERTKNIAAALAEKYGVQRNAVKRFIIENFNGEA</sequence>
<dbReference type="EMBL" id="JMKI01000026">
    <property type="protein sequence ID" value="KEJ92470.1"/>
    <property type="molecule type" value="Genomic_DNA"/>
</dbReference>
<keyword evidence="2 6" id="KW-0698">rRNA processing</keyword>
<comment type="function">
    <text evidence="6">Catalyzes the 2'-O-methylation of the ribose of cytidine 1402 (C1402) in 16S rRNA.</text>
</comment>
<comment type="subcellular location">
    <subcellularLocation>
        <location evidence="6">Cytoplasm</location>
    </subcellularLocation>
</comment>
<organism evidence="8 9">
    <name type="scientific">Synergistes jonesii</name>
    <dbReference type="NCBI Taxonomy" id="2754"/>
    <lineage>
        <taxon>Bacteria</taxon>
        <taxon>Thermotogati</taxon>
        <taxon>Synergistota</taxon>
        <taxon>Synergistia</taxon>
        <taxon>Synergistales</taxon>
        <taxon>Synergistaceae</taxon>
        <taxon>Synergistes</taxon>
    </lineage>
</organism>
<comment type="catalytic activity">
    <reaction evidence="6">
        <text>cytidine(1402) in 16S rRNA + S-adenosyl-L-methionine = 2'-O-methylcytidine(1402) in 16S rRNA + S-adenosyl-L-homocysteine + H(+)</text>
        <dbReference type="Rhea" id="RHEA:42924"/>
        <dbReference type="Rhea" id="RHEA-COMP:10285"/>
        <dbReference type="Rhea" id="RHEA-COMP:10286"/>
        <dbReference type="ChEBI" id="CHEBI:15378"/>
        <dbReference type="ChEBI" id="CHEBI:57856"/>
        <dbReference type="ChEBI" id="CHEBI:59789"/>
        <dbReference type="ChEBI" id="CHEBI:74495"/>
        <dbReference type="ChEBI" id="CHEBI:82748"/>
        <dbReference type="EC" id="2.1.1.198"/>
    </reaction>
</comment>
<dbReference type="Gene3D" id="3.40.1010.10">
    <property type="entry name" value="Cobalt-precorrin-4 Transmethylase, Domain 1"/>
    <property type="match status" value="1"/>
</dbReference>
<dbReference type="HAMAP" id="MF_01877">
    <property type="entry name" value="16SrRNA_methyltr_I"/>
    <property type="match status" value="1"/>
</dbReference>
<dbReference type="InterPro" id="IPR008189">
    <property type="entry name" value="rRNA_ssu_MeTfrase_I"/>
</dbReference>
<dbReference type="AlphaFoldDB" id="A0A073ISF3"/>
<dbReference type="InterPro" id="IPR035996">
    <property type="entry name" value="4pyrrol_Methylase_sf"/>
</dbReference>
<dbReference type="SUPFAM" id="SSF53790">
    <property type="entry name" value="Tetrapyrrole methylase"/>
    <property type="match status" value="1"/>
</dbReference>
<dbReference type="GO" id="GO:0070677">
    <property type="term" value="F:rRNA (cytosine-2'-O-)-methyltransferase activity"/>
    <property type="evidence" value="ECO:0007669"/>
    <property type="project" value="UniProtKB-UniRule"/>
</dbReference>
<dbReference type="InterPro" id="IPR014777">
    <property type="entry name" value="4pyrrole_Mease_sub1"/>
</dbReference>
<keyword evidence="1 6" id="KW-0963">Cytoplasm</keyword>
<keyword evidence="5 6" id="KW-0949">S-adenosyl-L-methionine</keyword>
<reference evidence="8 9" key="1">
    <citation type="submission" date="2014-04" db="EMBL/GenBank/DDBJ databases">
        <title>Draft Genome Sequence of Synergistes jonesii.</title>
        <authorList>
            <person name="Coil D.A."/>
            <person name="Eisen J.A."/>
            <person name="Holland-Moritz H.E."/>
        </authorList>
    </citation>
    <scope>NUCLEOTIDE SEQUENCE [LARGE SCALE GENOMIC DNA]</scope>
    <source>
        <strain evidence="8 9">78-1</strain>
    </source>
</reference>
<dbReference type="PROSITE" id="PS01296">
    <property type="entry name" value="RSMI"/>
    <property type="match status" value="1"/>
</dbReference>
<dbReference type="eggNOG" id="COG0313">
    <property type="taxonomic scope" value="Bacteria"/>
</dbReference>
<feature type="domain" description="Tetrapyrrole methylase" evidence="7">
    <location>
        <begin position="3"/>
        <end position="198"/>
    </location>
</feature>
<dbReference type="RefSeq" id="WP_037975565.1">
    <property type="nucleotide sequence ID" value="NZ_JMKI01000026.1"/>
</dbReference>
<evidence type="ECO:0000256" key="6">
    <source>
        <dbReference type="HAMAP-Rule" id="MF_01877"/>
    </source>
</evidence>
<dbReference type="EC" id="2.1.1.198" evidence="6"/>
<dbReference type="OrthoDB" id="9809084at2"/>
<gene>
    <name evidence="6" type="primary">rsmI</name>
    <name evidence="8" type="ORF">EH55_03120</name>
</gene>
<dbReference type="PANTHER" id="PTHR46111">
    <property type="entry name" value="RIBOSOMAL RNA SMALL SUBUNIT METHYLTRANSFERASE I"/>
    <property type="match status" value="1"/>
</dbReference>
<dbReference type="PANTHER" id="PTHR46111:SF1">
    <property type="entry name" value="RIBOSOMAL RNA SMALL SUBUNIT METHYLTRANSFERASE I"/>
    <property type="match status" value="1"/>
</dbReference>
<protein>
    <recommendedName>
        <fullName evidence="6">Ribosomal RNA small subunit methyltransferase I</fullName>
        <ecNumber evidence="6">2.1.1.198</ecNumber>
    </recommendedName>
    <alternativeName>
        <fullName evidence="6">16S rRNA 2'-O-ribose C1402 methyltransferase</fullName>
    </alternativeName>
    <alternativeName>
        <fullName evidence="6">rRNA (cytidine-2'-O-)-methyltransferase RsmI</fullName>
    </alternativeName>
</protein>
<evidence type="ECO:0000256" key="5">
    <source>
        <dbReference type="ARBA" id="ARBA00022691"/>
    </source>
</evidence>
<evidence type="ECO:0000256" key="1">
    <source>
        <dbReference type="ARBA" id="ARBA00022490"/>
    </source>
</evidence>
<evidence type="ECO:0000259" key="7">
    <source>
        <dbReference type="Pfam" id="PF00590"/>
    </source>
</evidence>
<dbReference type="NCBIfam" id="TIGR00096">
    <property type="entry name" value="16S rRNA (cytidine(1402)-2'-O)-methyltransferase"/>
    <property type="match status" value="1"/>
</dbReference>
<dbReference type="STRING" id="2754.EH55_03120"/>
<dbReference type="PATRIC" id="fig|2754.20.peg.751"/>
<dbReference type="GeneID" id="90983342"/>
<keyword evidence="9" id="KW-1185">Reference proteome</keyword>